<feature type="transmembrane region" description="Helical" evidence="1">
    <location>
        <begin position="20"/>
        <end position="39"/>
    </location>
</feature>
<keyword evidence="3" id="KW-1185">Reference proteome</keyword>
<protein>
    <submittedName>
        <fullName evidence="2">Uncharacterized protein YjeT (DUF2065 family)</fullName>
    </submittedName>
</protein>
<keyword evidence="1" id="KW-0472">Membrane</keyword>
<name>A0ABU1XT84_9GAMM</name>
<organism evidence="2 3">
    <name type="scientific">Luteimonas terrae</name>
    <dbReference type="NCBI Taxonomy" id="1530191"/>
    <lineage>
        <taxon>Bacteria</taxon>
        <taxon>Pseudomonadati</taxon>
        <taxon>Pseudomonadota</taxon>
        <taxon>Gammaproteobacteria</taxon>
        <taxon>Lysobacterales</taxon>
        <taxon>Lysobacteraceae</taxon>
        <taxon>Luteimonas</taxon>
    </lineage>
</organism>
<keyword evidence="1" id="KW-1133">Transmembrane helix</keyword>
<sequence>MQRNRSIDEAKRRFTRPVVMVGRCLLLVGAGVLAAIHLFATDGEARDLGRIVGGAVVVVGLLVYVSGLLVSTRARR</sequence>
<evidence type="ECO:0000313" key="2">
    <source>
        <dbReference type="EMBL" id="MDR7191977.1"/>
    </source>
</evidence>
<gene>
    <name evidence="2" type="ORF">J2W68_000685</name>
</gene>
<accession>A0ABU1XT84</accession>
<evidence type="ECO:0000313" key="3">
    <source>
        <dbReference type="Proteomes" id="UP001256588"/>
    </source>
</evidence>
<evidence type="ECO:0000256" key="1">
    <source>
        <dbReference type="SAM" id="Phobius"/>
    </source>
</evidence>
<comment type="caution">
    <text evidence="2">The sequence shown here is derived from an EMBL/GenBank/DDBJ whole genome shotgun (WGS) entry which is preliminary data.</text>
</comment>
<reference evidence="2 3" key="1">
    <citation type="submission" date="2023-07" db="EMBL/GenBank/DDBJ databases">
        <title>Sorghum-associated microbial communities from plants grown in Nebraska, USA.</title>
        <authorList>
            <person name="Schachtman D."/>
        </authorList>
    </citation>
    <scope>NUCLEOTIDE SEQUENCE [LARGE SCALE GENOMIC DNA]</scope>
    <source>
        <strain evidence="2 3">4099</strain>
    </source>
</reference>
<dbReference type="Proteomes" id="UP001256588">
    <property type="component" value="Unassembled WGS sequence"/>
</dbReference>
<proteinExistence type="predicted"/>
<feature type="transmembrane region" description="Helical" evidence="1">
    <location>
        <begin position="51"/>
        <end position="70"/>
    </location>
</feature>
<dbReference type="EMBL" id="JAVDWO010000002">
    <property type="protein sequence ID" value="MDR7191977.1"/>
    <property type="molecule type" value="Genomic_DNA"/>
</dbReference>
<keyword evidence="1" id="KW-0812">Transmembrane</keyword>